<dbReference type="PIRSF" id="PIRSF006278">
    <property type="entry name" value="ACCD_DCysDesulf"/>
    <property type="match status" value="1"/>
</dbReference>
<dbReference type="PANTHER" id="PTHR43780">
    <property type="entry name" value="1-AMINOCYCLOPROPANE-1-CARBOXYLATE DEAMINASE-RELATED"/>
    <property type="match status" value="1"/>
</dbReference>
<feature type="domain" description="Tryptophan synthase beta chain-like PALP" evidence="6">
    <location>
        <begin position="15"/>
        <end position="321"/>
    </location>
</feature>
<reference evidence="8" key="1">
    <citation type="journal article" date="2023" name="Front. Microbiol.">
        <title>Ralstonia chuxiongensis sp. nov., Ralstonia mojiangensis sp. nov., and Ralstonia soli sp. nov., isolated from tobacco fields, are three novel species in the family Burkholderiaceae.</title>
        <authorList>
            <person name="Lu C.H."/>
            <person name="Zhang Y.Y."/>
            <person name="Jiang N."/>
            <person name="Chen W."/>
            <person name="Shao X."/>
            <person name="Zhao Z.M."/>
            <person name="Lu W.L."/>
            <person name="Hu X."/>
            <person name="Xi Y.X."/>
            <person name="Zou S.Y."/>
            <person name="Wei Q.J."/>
            <person name="Lin Z.L."/>
            <person name="Gong L."/>
            <person name="Gai X.T."/>
            <person name="Zhang L.Q."/>
            <person name="Li J.Y."/>
            <person name="Jin Y."/>
            <person name="Xia Z.Y."/>
        </authorList>
    </citation>
    <scope>NUCLEOTIDE SEQUENCE [LARGE SCALE GENOMIC DNA]</scope>
    <source>
        <strain evidence="8">21YRMH01-3</strain>
    </source>
</reference>
<protein>
    <submittedName>
        <fullName evidence="7">D-cysteine desulfhydrase family protein</fullName>
    </submittedName>
</protein>
<dbReference type="Gene3D" id="3.40.50.1100">
    <property type="match status" value="2"/>
</dbReference>
<feature type="active site" description="Nucleophile" evidence="4">
    <location>
        <position position="79"/>
    </location>
</feature>
<dbReference type="RefSeq" id="WP_253536519.1">
    <property type="nucleotide sequence ID" value="NZ_JAMYWC010000003.1"/>
</dbReference>
<dbReference type="InterPro" id="IPR005966">
    <property type="entry name" value="D-Cys_desShydrase"/>
</dbReference>
<dbReference type="InterPro" id="IPR001926">
    <property type="entry name" value="TrpB-like_PALP"/>
</dbReference>
<dbReference type="EMBL" id="JAMYWC010000003">
    <property type="protein sequence ID" value="MCP1172572.1"/>
    <property type="molecule type" value="Genomic_DNA"/>
</dbReference>
<evidence type="ECO:0000256" key="4">
    <source>
        <dbReference type="PIRSR" id="PIRSR006278-1"/>
    </source>
</evidence>
<evidence type="ECO:0000256" key="1">
    <source>
        <dbReference type="ARBA" id="ARBA00001933"/>
    </source>
</evidence>
<comment type="cofactor">
    <cofactor evidence="1">
        <name>pyridoxal 5'-phosphate</name>
        <dbReference type="ChEBI" id="CHEBI:597326"/>
    </cofactor>
</comment>
<dbReference type="Pfam" id="PF00291">
    <property type="entry name" value="PALP"/>
    <property type="match status" value="1"/>
</dbReference>
<evidence type="ECO:0000256" key="3">
    <source>
        <dbReference type="ARBA" id="ARBA00022898"/>
    </source>
</evidence>
<dbReference type="InterPro" id="IPR027278">
    <property type="entry name" value="ACCD_DCysDesulf"/>
</dbReference>
<dbReference type="PANTHER" id="PTHR43780:SF2">
    <property type="entry name" value="1-AMINOCYCLOPROPANE-1-CARBOXYLATE DEAMINASE-RELATED"/>
    <property type="match status" value="1"/>
</dbReference>
<dbReference type="NCBIfam" id="TIGR01275">
    <property type="entry name" value="ACC_deam_rel"/>
    <property type="match status" value="1"/>
</dbReference>
<evidence type="ECO:0000313" key="7">
    <source>
        <dbReference type="EMBL" id="MCP1172572.1"/>
    </source>
</evidence>
<comment type="similarity">
    <text evidence="2">Belongs to the ACC deaminase/D-cysteine desulfhydrase family.</text>
</comment>
<proteinExistence type="inferred from homology"/>
<dbReference type="GO" id="GO:0019148">
    <property type="term" value="F:D-cysteine desulfhydrase activity"/>
    <property type="evidence" value="ECO:0007669"/>
    <property type="project" value="TreeGrafter"/>
</dbReference>
<keyword evidence="8" id="KW-1185">Reference proteome</keyword>
<organism evidence="7 8">
    <name type="scientific">Ralstonia chuxiongensis</name>
    <dbReference type="NCBI Taxonomy" id="2957504"/>
    <lineage>
        <taxon>Bacteria</taxon>
        <taxon>Pseudomonadati</taxon>
        <taxon>Pseudomonadota</taxon>
        <taxon>Betaproteobacteria</taxon>
        <taxon>Burkholderiales</taxon>
        <taxon>Burkholderiaceae</taxon>
        <taxon>Ralstonia</taxon>
    </lineage>
</organism>
<evidence type="ECO:0000259" key="6">
    <source>
        <dbReference type="Pfam" id="PF00291"/>
    </source>
</evidence>
<sequence length="345" mass="35913">MSSSQQHKFPIAPIGHYPTPLEELTHLSAEIAGPRIWVKRDDMTGVAMGGSKTRALGTLLGQALESGADTVITCGPTTSNHVRLTAAAANKLGLDTVLVLRKPTEGTAADVGYQGNMLLNRVLGAKIVYADASSLAALDPVMQRVAADLVAQGKKPFVIPGGGYSPFGAIGYLGLVEELRDQAAAHGVNVDAVVCASGSGCIQSGLHLGNLFHGTRFPIIGLTINRTVEELRPRIEHDVQVAAEMLGLAAPQGQAIEVLDSYIGPGYAQPSGPAMEAIDRLARLEGLLLDPCYTGKAMAGVIDLARNRFKAGQNIVFIHTGGSPGIFTYSEELSAVGSGAQAAVN</sequence>
<comment type="caution">
    <text evidence="7">The sequence shown here is derived from an EMBL/GenBank/DDBJ whole genome shotgun (WGS) entry which is preliminary data.</text>
</comment>
<gene>
    <name evidence="7" type="ORF">NKG59_09390</name>
</gene>
<dbReference type="Proteomes" id="UP001162793">
    <property type="component" value="Unassembled WGS sequence"/>
</dbReference>
<feature type="modified residue" description="N6-(pyridoxal phosphate)lysine" evidence="5">
    <location>
        <position position="52"/>
    </location>
</feature>
<dbReference type="InterPro" id="IPR036052">
    <property type="entry name" value="TrpB-like_PALP_sf"/>
</dbReference>
<name>A0AA41WUA8_9RALS</name>
<evidence type="ECO:0000313" key="8">
    <source>
        <dbReference type="Proteomes" id="UP001162793"/>
    </source>
</evidence>
<keyword evidence="3 5" id="KW-0663">Pyridoxal phosphate</keyword>
<accession>A0AA41WUA8</accession>
<evidence type="ECO:0000256" key="2">
    <source>
        <dbReference type="ARBA" id="ARBA00008639"/>
    </source>
</evidence>
<evidence type="ECO:0000256" key="5">
    <source>
        <dbReference type="PIRSR" id="PIRSR006278-2"/>
    </source>
</evidence>
<dbReference type="AlphaFoldDB" id="A0AA41WUA8"/>
<dbReference type="SUPFAM" id="SSF53686">
    <property type="entry name" value="Tryptophan synthase beta subunit-like PLP-dependent enzymes"/>
    <property type="match status" value="1"/>
</dbReference>